<feature type="compositionally biased region" description="Basic and acidic residues" evidence="3">
    <location>
        <begin position="58"/>
        <end position="75"/>
    </location>
</feature>
<accession>A0ABT3UVQ0</accession>
<reference evidence="5" key="1">
    <citation type="journal article" date="2022" name="bioRxiv">
        <title>Discovery and biosynthetic assessment of Streptomyces ortus sp nov. isolated from a deep-sea sponge.</title>
        <authorList>
            <person name="Williams S.E."/>
        </authorList>
    </citation>
    <scope>NUCLEOTIDE SEQUENCE</scope>
    <source>
        <strain evidence="5">A15ISP2-DRY2</strain>
    </source>
</reference>
<evidence type="ECO:0000259" key="4">
    <source>
        <dbReference type="SMART" id="SM00421"/>
    </source>
</evidence>
<proteinExistence type="predicted"/>
<dbReference type="InterPro" id="IPR036388">
    <property type="entry name" value="WH-like_DNA-bd_sf"/>
</dbReference>
<feature type="compositionally biased region" description="Basic residues" evidence="3">
    <location>
        <begin position="76"/>
        <end position="91"/>
    </location>
</feature>
<feature type="domain" description="HTH luxR-type" evidence="4">
    <location>
        <begin position="985"/>
        <end position="1042"/>
    </location>
</feature>
<dbReference type="PANTHER" id="PTHR16305">
    <property type="entry name" value="TESTICULAR SOLUBLE ADENYLYL CYCLASE"/>
    <property type="match status" value="1"/>
</dbReference>
<dbReference type="PANTHER" id="PTHR16305:SF35">
    <property type="entry name" value="TRANSCRIPTIONAL ACTIVATOR DOMAIN"/>
    <property type="match status" value="1"/>
</dbReference>
<dbReference type="Proteomes" id="UP001165590">
    <property type="component" value="Unassembled WGS sequence"/>
</dbReference>
<dbReference type="EMBL" id="JAIFZO010000001">
    <property type="protein sequence ID" value="MCX4231639.1"/>
    <property type="molecule type" value="Genomic_DNA"/>
</dbReference>
<dbReference type="Gene3D" id="1.10.10.10">
    <property type="entry name" value="Winged helix-like DNA-binding domain superfamily/Winged helix DNA-binding domain"/>
    <property type="match status" value="1"/>
</dbReference>
<feature type="compositionally biased region" description="Low complexity" evidence="3">
    <location>
        <begin position="94"/>
        <end position="112"/>
    </location>
</feature>
<name>A0ABT3UVQ0_9ACTN</name>
<evidence type="ECO:0000256" key="3">
    <source>
        <dbReference type="SAM" id="MobiDB-lite"/>
    </source>
</evidence>
<dbReference type="InterPro" id="IPR016032">
    <property type="entry name" value="Sig_transdc_resp-reg_C-effctor"/>
</dbReference>
<feature type="region of interest" description="Disordered" evidence="3">
    <location>
        <begin position="31"/>
        <end position="118"/>
    </location>
</feature>
<evidence type="ECO:0000313" key="6">
    <source>
        <dbReference type="Proteomes" id="UP001165590"/>
    </source>
</evidence>
<dbReference type="InterPro" id="IPR000792">
    <property type="entry name" value="Tscrpt_reg_LuxR_C"/>
</dbReference>
<sequence>MRSSRTLFEREMELAAVDEALAELTGLRTASASELGADPLGLRTIATEVPTATPGPDQSHHTAPEPHREDTEQRPSKPHRKTVRPHWKPTRQRAATSREAATTGGEAAPGADGTRHEGATVRARGGMLAFAGRAGIGKTRLLAEVRRRAEAKGCTVLSARGGEQEQRVAFHVARQLLQPHLAGVPEPELRTSLGSWYAIVGPALGLCAATDGPPPDQQGLRDGLDWVLTHLAVRRAPMVLVLDDAHWADPESLRWLAAFAPRAEQLPLLLVVAYRPDELPDHAEAFRGLPGRAGGRPLDLEPLSADGVARLVREALGTRADDAFCRECWAVTAGNPFETVELTAKVRDRGLAPTEPGAHLLRDLAAAVKGSGLVARLERLGTSTVRFAWACALLGTEISPTLAAAVAGLGSEEAADAADTLRDARILTGAATGEGALEFVHPLIATAVYRAIPGSFRVALHGQAAWCVIDAGLGPSAAARHLMETHPDGDTWVVRQLRAAARETLRAGAPDAARRHLARALREPPPLAERAAVLYELGCASLLTEPATTVNHLRAALQEPIDDPGLRHNIVYRLSQVLAHSDRLGEASDTLAREIRVTGDVRVRLRMQSEQFMWDAFRADEPESPARSRRLARLADRLTGRDLTERYVIGLRAWDATLRGEPAHIAVHHAERALAGGFGWAEADRGFEVPVLVALAFMYADRPGRTEELFAAGIADFERQGWHGAHLSFGYTLLAYVRFRRGRLAEAEDFVRAGLGLAERVGPGTPAHWYAVGILVEVLLARGRLTEATQLAEGHAFREPFPAAVVFPDAQTVYGELLLARGLAKDAAAELAAAGRRLDPRGMRNPAWCPWQLHLARAESHDAPERAVATAAEAVRRARQYGAPSAVGQALRAAADVSSGLARVNLLEESVGHLERSPAAYELACALVALGAELRRGSRPGEAAEHLYRGLDTAVQCGADGLVEEARDELAAAGLRPHRLHSAETDALTARECAVAELTTRGLTTAAIAERLHTQETAVVRLLSAVYRKVGTERTGLGAALGTARRESPGAPHRAQSQVRPVRGSTPGTPRART</sequence>
<keyword evidence="2" id="KW-0067">ATP-binding</keyword>
<evidence type="ECO:0000256" key="2">
    <source>
        <dbReference type="ARBA" id="ARBA00022840"/>
    </source>
</evidence>
<dbReference type="RefSeq" id="WP_267024729.1">
    <property type="nucleotide sequence ID" value="NZ_JAIFZO010000001.1"/>
</dbReference>
<dbReference type="InterPro" id="IPR041664">
    <property type="entry name" value="AAA_16"/>
</dbReference>
<evidence type="ECO:0000256" key="1">
    <source>
        <dbReference type="ARBA" id="ARBA00022741"/>
    </source>
</evidence>
<dbReference type="SUPFAM" id="SSF46894">
    <property type="entry name" value="C-terminal effector domain of the bipartite response regulators"/>
    <property type="match status" value="1"/>
</dbReference>
<comment type="caution">
    <text evidence="5">The sequence shown here is derived from an EMBL/GenBank/DDBJ whole genome shotgun (WGS) entry which is preliminary data.</text>
</comment>
<dbReference type="InterPro" id="IPR027417">
    <property type="entry name" value="P-loop_NTPase"/>
</dbReference>
<feature type="region of interest" description="Disordered" evidence="3">
    <location>
        <begin position="1038"/>
        <end position="1074"/>
    </location>
</feature>
<protein>
    <submittedName>
        <fullName evidence="5">AAA family ATPase</fullName>
    </submittedName>
</protein>
<gene>
    <name evidence="5" type="ORF">K3769_02420</name>
</gene>
<dbReference type="Pfam" id="PF13191">
    <property type="entry name" value="AAA_16"/>
    <property type="match status" value="1"/>
</dbReference>
<dbReference type="SMART" id="SM00421">
    <property type="entry name" value="HTH_LUXR"/>
    <property type="match status" value="1"/>
</dbReference>
<keyword evidence="6" id="KW-1185">Reference proteome</keyword>
<dbReference type="Pfam" id="PF00196">
    <property type="entry name" value="GerE"/>
    <property type="match status" value="1"/>
</dbReference>
<evidence type="ECO:0000313" key="5">
    <source>
        <dbReference type="EMBL" id="MCX4231639.1"/>
    </source>
</evidence>
<organism evidence="5 6">
    <name type="scientific">Streptomyces ortus</name>
    <dbReference type="NCBI Taxonomy" id="2867268"/>
    <lineage>
        <taxon>Bacteria</taxon>
        <taxon>Bacillati</taxon>
        <taxon>Actinomycetota</taxon>
        <taxon>Actinomycetes</taxon>
        <taxon>Kitasatosporales</taxon>
        <taxon>Streptomycetaceae</taxon>
        <taxon>Streptomyces</taxon>
    </lineage>
</organism>
<dbReference type="SUPFAM" id="SSF52540">
    <property type="entry name" value="P-loop containing nucleoside triphosphate hydrolases"/>
    <property type="match status" value="1"/>
</dbReference>
<keyword evidence="1" id="KW-0547">Nucleotide-binding</keyword>